<dbReference type="GeneID" id="25258292"/>
<evidence type="ECO:0000313" key="2">
    <source>
        <dbReference type="EMBL" id="KGG52820.1"/>
    </source>
</evidence>
<dbReference type="RefSeq" id="XP_013239256.1">
    <property type="nucleotide sequence ID" value="XM_013383802.1"/>
</dbReference>
<protein>
    <submittedName>
        <fullName evidence="2">Uncharacterized protein</fullName>
    </submittedName>
</protein>
<name>A0A098VV77_9MICR</name>
<evidence type="ECO:0000313" key="3">
    <source>
        <dbReference type="Proteomes" id="UP000029725"/>
    </source>
</evidence>
<accession>A0A098VV77</accession>
<dbReference type="EMBL" id="JMKJ01000035">
    <property type="protein sequence ID" value="KGG52820.1"/>
    <property type="molecule type" value="Genomic_DNA"/>
</dbReference>
<organism evidence="2 3">
    <name type="scientific">Mitosporidium daphniae</name>
    <dbReference type="NCBI Taxonomy" id="1485682"/>
    <lineage>
        <taxon>Eukaryota</taxon>
        <taxon>Fungi</taxon>
        <taxon>Fungi incertae sedis</taxon>
        <taxon>Microsporidia</taxon>
        <taxon>Mitosporidium</taxon>
    </lineage>
</organism>
<sequence length="137" mass="15338">MKDGGFEDAAVMRLETVMRAKRRRSNLSFTTKSENMVLCRNKKFLILMKIETPTISVAITKAEREKKDGSPALIKEESHKSKKYHDPIIKKEAEEGDNDSGNDNDNGDITDGPPDEEEGELVSDAIAKEYVYSSCLP</sequence>
<feature type="compositionally biased region" description="Basic and acidic residues" evidence="1">
    <location>
        <begin position="61"/>
        <end position="93"/>
    </location>
</feature>
<reference evidence="2 3" key="1">
    <citation type="submission" date="2014-04" db="EMBL/GenBank/DDBJ databases">
        <title>A new species of microsporidia sheds light on the evolution of extreme parasitism.</title>
        <authorList>
            <person name="Haag K.L."/>
            <person name="James T.Y."/>
            <person name="Larsson R."/>
            <person name="Schaer T.M."/>
            <person name="Refardt D."/>
            <person name="Pombert J.-F."/>
            <person name="Ebert D."/>
        </authorList>
    </citation>
    <scope>NUCLEOTIDE SEQUENCE [LARGE SCALE GENOMIC DNA]</scope>
    <source>
        <strain evidence="2 3">UGP3</strain>
        <tissue evidence="2">Spores</tissue>
    </source>
</reference>
<dbReference type="HOGENOM" id="CLU_1865594_0_0_1"/>
<dbReference type="Proteomes" id="UP000029725">
    <property type="component" value="Unassembled WGS sequence"/>
</dbReference>
<dbReference type="VEuPathDB" id="MicrosporidiaDB:DI09_131p40"/>
<evidence type="ECO:0000256" key="1">
    <source>
        <dbReference type="SAM" id="MobiDB-lite"/>
    </source>
</evidence>
<proteinExistence type="predicted"/>
<feature type="region of interest" description="Disordered" evidence="1">
    <location>
        <begin position="60"/>
        <end position="123"/>
    </location>
</feature>
<comment type="caution">
    <text evidence="2">The sequence shown here is derived from an EMBL/GenBank/DDBJ whole genome shotgun (WGS) entry which is preliminary data.</text>
</comment>
<dbReference type="AlphaFoldDB" id="A0A098VV77"/>
<feature type="compositionally biased region" description="Acidic residues" evidence="1">
    <location>
        <begin position="94"/>
        <end position="121"/>
    </location>
</feature>
<gene>
    <name evidence="2" type="ORF">DI09_131p40</name>
</gene>
<keyword evidence="3" id="KW-1185">Reference proteome</keyword>